<gene>
    <name evidence="4" type="ORF">E1269_18460</name>
</gene>
<dbReference type="PANTHER" id="PTHR43861">
    <property type="entry name" value="TRANS-ACONITATE 2-METHYLTRANSFERASE-RELATED"/>
    <property type="match status" value="1"/>
</dbReference>
<name>A0A4R5D9J4_9ACTN</name>
<evidence type="ECO:0000259" key="3">
    <source>
        <dbReference type="Pfam" id="PF13649"/>
    </source>
</evidence>
<evidence type="ECO:0000256" key="1">
    <source>
        <dbReference type="ARBA" id="ARBA00022603"/>
    </source>
</evidence>
<protein>
    <submittedName>
        <fullName evidence="4">Class I SAM-dependent methyltransferase</fullName>
    </submittedName>
</protein>
<dbReference type="InParanoid" id="A0A4R5D9J4"/>
<dbReference type="Pfam" id="PF13649">
    <property type="entry name" value="Methyltransf_25"/>
    <property type="match status" value="1"/>
</dbReference>
<accession>A0A4R5D9J4</accession>
<dbReference type="OrthoDB" id="5174037at2"/>
<evidence type="ECO:0000313" key="5">
    <source>
        <dbReference type="Proteomes" id="UP000294739"/>
    </source>
</evidence>
<reference evidence="4 5" key="1">
    <citation type="submission" date="2019-03" db="EMBL/GenBank/DDBJ databases">
        <title>Draft genome sequences of novel Actinobacteria.</title>
        <authorList>
            <person name="Sahin N."/>
            <person name="Ay H."/>
            <person name="Saygin H."/>
        </authorList>
    </citation>
    <scope>NUCLEOTIDE SEQUENCE [LARGE SCALE GENOMIC DNA]</scope>
    <source>
        <strain evidence="4 5">5K138</strain>
    </source>
</reference>
<dbReference type="Gene3D" id="3.40.50.150">
    <property type="entry name" value="Vaccinia Virus protein VP39"/>
    <property type="match status" value="1"/>
</dbReference>
<dbReference type="AlphaFoldDB" id="A0A4R5D9J4"/>
<proteinExistence type="predicted"/>
<feature type="domain" description="Methyltransferase" evidence="3">
    <location>
        <begin position="35"/>
        <end position="123"/>
    </location>
</feature>
<organism evidence="4 5">
    <name type="scientific">Jiangella asiatica</name>
    <dbReference type="NCBI Taxonomy" id="2530372"/>
    <lineage>
        <taxon>Bacteria</taxon>
        <taxon>Bacillati</taxon>
        <taxon>Actinomycetota</taxon>
        <taxon>Actinomycetes</taxon>
        <taxon>Jiangellales</taxon>
        <taxon>Jiangellaceae</taxon>
        <taxon>Jiangella</taxon>
    </lineage>
</organism>
<sequence length="246" mass="26910">MTNWDSQAYDRDFAFVAAYGAELLDWLSPQPGESILDLGCGTGELTSRLIDAGARVIGIDADPAMIEAARERLGDAAELRVADAHDFTVDEPVDGVVSNAALHWMPAQVEVLGCVSDALRDGGRFVAEMGATGNVASITAAVDRASREAGLPDRAWPWFFNSPAEYAAMLEDAGLEIRQLDFYDRPTKLTGADGLAKWLAMFAGAAIEDLPPEALRRAEDLARPTLWHDEAWWADYRRLRFRAVKI</sequence>
<dbReference type="CDD" id="cd02440">
    <property type="entry name" value="AdoMet_MTases"/>
    <property type="match status" value="1"/>
</dbReference>
<dbReference type="RefSeq" id="WP_131897186.1">
    <property type="nucleotide sequence ID" value="NZ_SMKZ01000027.1"/>
</dbReference>
<dbReference type="SUPFAM" id="SSF53335">
    <property type="entry name" value="S-adenosyl-L-methionine-dependent methyltransferases"/>
    <property type="match status" value="1"/>
</dbReference>
<evidence type="ECO:0000313" key="4">
    <source>
        <dbReference type="EMBL" id="TDE08094.1"/>
    </source>
</evidence>
<keyword evidence="1 4" id="KW-0489">Methyltransferase</keyword>
<dbReference type="Proteomes" id="UP000294739">
    <property type="component" value="Unassembled WGS sequence"/>
</dbReference>
<dbReference type="PANTHER" id="PTHR43861:SF1">
    <property type="entry name" value="TRANS-ACONITATE 2-METHYLTRANSFERASE"/>
    <property type="match status" value="1"/>
</dbReference>
<dbReference type="InterPro" id="IPR041698">
    <property type="entry name" value="Methyltransf_25"/>
</dbReference>
<dbReference type="EMBL" id="SMKZ01000027">
    <property type="protein sequence ID" value="TDE08094.1"/>
    <property type="molecule type" value="Genomic_DNA"/>
</dbReference>
<dbReference type="GO" id="GO:0032259">
    <property type="term" value="P:methylation"/>
    <property type="evidence" value="ECO:0007669"/>
    <property type="project" value="UniProtKB-KW"/>
</dbReference>
<evidence type="ECO:0000256" key="2">
    <source>
        <dbReference type="ARBA" id="ARBA00022679"/>
    </source>
</evidence>
<keyword evidence="2 4" id="KW-0808">Transferase</keyword>
<keyword evidence="5" id="KW-1185">Reference proteome</keyword>
<dbReference type="GO" id="GO:0008168">
    <property type="term" value="F:methyltransferase activity"/>
    <property type="evidence" value="ECO:0007669"/>
    <property type="project" value="UniProtKB-KW"/>
</dbReference>
<comment type="caution">
    <text evidence="4">The sequence shown here is derived from an EMBL/GenBank/DDBJ whole genome shotgun (WGS) entry which is preliminary data.</text>
</comment>
<dbReference type="InterPro" id="IPR029063">
    <property type="entry name" value="SAM-dependent_MTases_sf"/>
</dbReference>